<dbReference type="Proteomes" id="UP001597548">
    <property type="component" value="Unassembled WGS sequence"/>
</dbReference>
<dbReference type="RefSeq" id="WP_194509724.1">
    <property type="nucleotide sequence ID" value="NZ_JADILU010000009.1"/>
</dbReference>
<accession>A0ABW5ZX78</accession>
<sequence length="226" mass="26751">MNLKKVHILFIILPLWCGAQSKILATINPVYCDSSLITLDIKHIELLDNLIEKAQNAKGKARIEFERQFFCAMPNSYENMLDVLYVDEEDNRKKYQETGELPPIDNFIHRFVSYYSKLKSIEPNQYYNKYINICVDGYYGADYNRNGFQIYERLETDTKTLCTVLLQRNETEIKSVFRFIFDSSHPENELNQEIFDNIYPLVNAENERLGYLFKTSLEDLIKQKRH</sequence>
<gene>
    <name evidence="1" type="ORF">ACFS29_18455</name>
</gene>
<dbReference type="EMBL" id="JBHUOS010000015">
    <property type="protein sequence ID" value="MFD2917640.1"/>
    <property type="molecule type" value="Genomic_DNA"/>
</dbReference>
<comment type="caution">
    <text evidence="1">The sequence shown here is derived from an EMBL/GenBank/DDBJ whole genome shotgun (WGS) entry which is preliminary data.</text>
</comment>
<organism evidence="1 2">
    <name type="scientific">Psychroserpens luteus</name>
    <dbReference type="NCBI Taxonomy" id="1434066"/>
    <lineage>
        <taxon>Bacteria</taxon>
        <taxon>Pseudomonadati</taxon>
        <taxon>Bacteroidota</taxon>
        <taxon>Flavobacteriia</taxon>
        <taxon>Flavobacteriales</taxon>
        <taxon>Flavobacteriaceae</taxon>
        <taxon>Psychroserpens</taxon>
    </lineage>
</organism>
<evidence type="ECO:0000313" key="1">
    <source>
        <dbReference type="EMBL" id="MFD2917640.1"/>
    </source>
</evidence>
<evidence type="ECO:0000313" key="2">
    <source>
        <dbReference type="Proteomes" id="UP001597548"/>
    </source>
</evidence>
<keyword evidence="2" id="KW-1185">Reference proteome</keyword>
<evidence type="ECO:0008006" key="3">
    <source>
        <dbReference type="Google" id="ProtNLM"/>
    </source>
</evidence>
<name>A0ABW5ZX78_9FLAO</name>
<reference evidence="2" key="1">
    <citation type="journal article" date="2019" name="Int. J. Syst. Evol. Microbiol.">
        <title>The Global Catalogue of Microorganisms (GCM) 10K type strain sequencing project: providing services to taxonomists for standard genome sequencing and annotation.</title>
        <authorList>
            <consortium name="The Broad Institute Genomics Platform"/>
            <consortium name="The Broad Institute Genome Sequencing Center for Infectious Disease"/>
            <person name="Wu L."/>
            <person name="Ma J."/>
        </authorList>
    </citation>
    <scope>NUCLEOTIDE SEQUENCE [LARGE SCALE GENOMIC DNA]</scope>
    <source>
        <strain evidence="2">KCTC 32514</strain>
    </source>
</reference>
<protein>
    <recommendedName>
        <fullName evidence="3">DUF4919 domain-containing protein</fullName>
    </recommendedName>
</protein>
<proteinExistence type="predicted"/>